<dbReference type="InterPro" id="IPR053707">
    <property type="entry name" value="UPF0637_domain_sf"/>
</dbReference>
<name>A0A927BTW9_9BACL</name>
<organism evidence="2 3">
    <name type="scientific">Paenibacillus sabuli</name>
    <dbReference type="NCBI Taxonomy" id="2772509"/>
    <lineage>
        <taxon>Bacteria</taxon>
        <taxon>Bacillati</taxon>
        <taxon>Bacillota</taxon>
        <taxon>Bacilli</taxon>
        <taxon>Bacillales</taxon>
        <taxon>Paenibacillaceae</taxon>
        <taxon>Paenibacillus</taxon>
    </lineage>
</organism>
<evidence type="ECO:0000313" key="3">
    <source>
        <dbReference type="Proteomes" id="UP000621560"/>
    </source>
</evidence>
<dbReference type="AlphaFoldDB" id="A0A927BTW9"/>
<dbReference type="SUPFAM" id="SSF142913">
    <property type="entry name" value="YktB/PF0168-like"/>
    <property type="match status" value="1"/>
</dbReference>
<accession>A0A927BTW9</accession>
<dbReference type="PIRSF" id="PIRSF021332">
    <property type="entry name" value="DUF1054"/>
    <property type="match status" value="1"/>
</dbReference>
<proteinExistence type="inferred from homology"/>
<keyword evidence="3" id="KW-1185">Reference proteome</keyword>
<dbReference type="HAMAP" id="MF_01851">
    <property type="entry name" value="UPF0637"/>
    <property type="match status" value="1"/>
</dbReference>
<reference evidence="2" key="1">
    <citation type="submission" date="2020-09" db="EMBL/GenBank/DDBJ databases">
        <title>A novel bacterium of genus Paenibacillus, isolated from South China Sea.</title>
        <authorList>
            <person name="Huang H."/>
            <person name="Mo K."/>
            <person name="Hu Y."/>
        </authorList>
    </citation>
    <scope>NUCLEOTIDE SEQUENCE</scope>
    <source>
        <strain evidence="2">IB182496</strain>
    </source>
</reference>
<dbReference type="InterPro" id="IPR009403">
    <property type="entry name" value="UPF0637"/>
</dbReference>
<evidence type="ECO:0000313" key="2">
    <source>
        <dbReference type="EMBL" id="MBD2846232.1"/>
    </source>
</evidence>
<dbReference type="EMBL" id="JACXIZ010000021">
    <property type="protein sequence ID" value="MBD2846232.1"/>
    <property type="molecule type" value="Genomic_DNA"/>
</dbReference>
<gene>
    <name evidence="2" type="ORF">IDH44_13580</name>
</gene>
<dbReference type="Pfam" id="PF06335">
    <property type="entry name" value="DUF1054"/>
    <property type="match status" value="1"/>
</dbReference>
<dbReference type="Gene3D" id="3.30.930.20">
    <property type="entry name" value="Protein of unknown function DUF1054"/>
    <property type="match status" value="1"/>
</dbReference>
<dbReference type="Proteomes" id="UP000621560">
    <property type="component" value="Unassembled WGS sequence"/>
</dbReference>
<comment type="similarity">
    <text evidence="1">Belongs to the UPF0637 family.</text>
</comment>
<sequence>MTKAGAFAGFTQQDFDVFGIPGLEPRMEALISRVRPKLEQLGELVAPVLAEQCGEPMFAHVAKHARRTVNPPDDTWVAFAHNRRGYKAHPHFQIGLFGTHLFVQFAMIYEADHKAQFAAQALRRLTELRRHVPAHYVWSGDHTVPGGQPHGEMKRKELEALLQRLRHVKASEVLCGLQIDAGDELLRDGPRLLETIEQTFATLQPLYRMAL</sequence>
<evidence type="ECO:0000256" key="1">
    <source>
        <dbReference type="HAMAP-Rule" id="MF_01851"/>
    </source>
</evidence>
<comment type="caution">
    <text evidence="2">The sequence shown here is derived from an EMBL/GenBank/DDBJ whole genome shotgun (WGS) entry which is preliminary data.</text>
</comment>
<protein>
    <recommendedName>
        <fullName evidence="1">UPF0637 protein IDH44_13580</fullName>
    </recommendedName>
</protein>